<reference evidence="1 2" key="1">
    <citation type="submission" date="2016-07" db="EMBL/GenBank/DDBJ databases">
        <title>Draft genome of the white-rot fungus Obba rivulosa 3A-2.</title>
        <authorList>
            <consortium name="DOE Joint Genome Institute"/>
            <person name="Miettinen O."/>
            <person name="Riley R."/>
            <person name="Acob R."/>
            <person name="Barry K."/>
            <person name="Cullen D."/>
            <person name="De Vries R."/>
            <person name="Hainaut M."/>
            <person name="Hatakka A."/>
            <person name="Henrissat B."/>
            <person name="Hilden K."/>
            <person name="Kuo R."/>
            <person name="Labutti K."/>
            <person name="Lipzen A."/>
            <person name="Makela M.R."/>
            <person name="Sandor L."/>
            <person name="Spatafora J.W."/>
            <person name="Grigoriev I.V."/>
            <person name="Hibbett D.S."/>
        </authorList>
    </citation>
    <scope>NUCLEOTIDE SEQUENCE [LARGE SCALE GENOMIC DNA]</scope>
    <source>
        <strain evidence="1 2">3A-2</strain>
    </source>
</reference>
<proteinExistence type="predicted"/>
<evidence type="ECO:0000313" key="2">
    <source>
        <dbReference type="Proteomes" id="UP000250043"/>
    </source>
</evidence>
<dbReference type="OrthoDB" id="300709at2759"/>
<accession>A0A8E2AXI1</accession>
<dbReference type="AlphaFoldDB" id="A0A8E2AXI1"/>
<organism evidence="1 2">
    <name type="scientific">Obba rivulosa</name>
    <dbReference type="NCBI Taxonomy" id="1052685"/>
    <lineage>
        <taxon>Eukaryota</taxon>
        <taxon>Fungi</taxon>
        <taxon>Dikarya</taxon>
        <taxon>Basidiomycota</taxon>
        <taxon>Agaricomycotina</taxon>
        <taxon>Agaricomycetes</taxon>
        <taxon>Polyporales</taxon>
        <taxon>Gelatoporiaceae</taxon>
        <taxon>Obba</taxon>
    </lineage>
</organism>
<keyword evidence="2" id="KW-1185">Reference proteome</keyword>
<dbReference type="Proteomes" id="UP000250043">
    <property type="component" value="Unassembled WGS sequence"/>
</dbReference>
<name>A0A8E2AXI1_9APHY</name>
<evidence type="ECO:0000313" key="1">
    <source>
        <dbReference type="EMBL" id="OCH92361.1"/>
    </source>
</evidence>
<gene>
    <name evidence="1" type="ORF">OBBRIDRAFT_456067</name>
</gene>
<protein>
    <submittedName>
        <fullName evidence="1">Uncharacterized protein</fullName>
    </submittedName>
</protein>
<sequence length="97" mass="11376">MASGLGRDGSTTWKHRLTAWWSMWQDGDMDQIRKVNPGRHTVDVHERGGIYRRVEKRAFEELRRWKEHHSQVRNPGARSRNCSRAVISLALHCLSRV</sequence>
<dbReference type="EMBL" id="KV722370">
    <property type="protein sequence ID" value="OCH92361.1"/>
    <property type="molecule type" value="Genomic_DNA"/>
</dbReference>